<dbReference type="PANTHER" id="PTHR45614:SF124">
    <property type="entry name" value="OS03G0424300 PROTEIN"/>
    <property type="match status" value="1"/>
</dbReference>
<evidence type="ECO:0000256" key="3">
    <source>
        <dbReference type="SAM" id="MobiDB-lite"/>
    </source>
</evidence>
<dbReference type="PROSITE" id="PS51294">
    <property type="entry name" value="HTH_MYB"/>
    <property type="match status" value="2"/>
</dbReference>
<dbReference type="SUPFAM" id="SSF46689">
    <property type="entry name" value="Homeodomain-like"/>
    <property type="match status" value="1"/>
</dbReference>
<accession>A0A9N7MEP0</accession>
<comment type="subcellular location">
    <subcellularLocation>
        <location evidence="1">Nucleus</location>
    </subcellularLocation>
</comment>
<evidence type="ECO:0000313" key="6">
    <source>
        <dbReference type="EMBL" id="CAA0808816.1"/>
    </source>
</evidence>
<dbReference type="InterPro" id="IPR001005">
    <property type="entry name" value="SANT/Myb"/>
</dbReference>
<dbReference type="InterPro" id="IPR009057">
    <property type="entry name" value="Homeodomain-like_sf"/>
</dbReference>
<dbReference type="SMART" id="SM00717">
    <property type="entry name" value="SANT"/>
    <property type="match status" value="2"/>
</dbReference>
<feature type="domain" description="HTH myb-type" evidence="5">
    <location>
        <begin position="7"/>
        <end position="62"/>
    </location>
</feature>
<feature type="domain" description="Myb-like" evidence="4">
    <location>
        <begin position="7"/>
        <end position="58"/>
    </location>
</feature>
<dbReference type="PROSITE" id="PS50090">
    <property type="entry name" value="MYB_LIKE"/>
    <property type="match status" value="2"/>
</dbReference>
<dbReference type="InterPro" id="IPR050560">
    <property type="entry name" value="MYB_TF"/>
</dbReference>
<dbReference type="PANTHER" id="PTHR45614">
    <property type="entry name" value="MYB PROTEIN-RELATED"/>
    <property type="match status" value="1"/>
</dbReference>
<proteinExistence type="predicted"/>
<comment type="caution">
    <text evidence="6">The sequence shown here is derived from an EMBL/GenBank/DDBJ whole genome shotgun (WGS) entry which is preliminary data.</text>
</comment>
<gene>
    <name evidence="6" type="ORF">SHERM_11042</name>
</gene>
<dbReference type="Gene3D" id="1.10.10.60">
    <property type="entry name" value="Homeodomain-like"/>
    <property type="match status" value="2"/>
</dbReference>
<evidence type="ECO:0000256" key="2">
    <source>
        <dbReference type="ARBA" id="ARBA00023242"/>
    </source>
</evidence>
<evidence type="ECO:0000259" key="5">
    <source>
        <dbReference type="PROSITE" id="PS51294"/>
    </source>
</evidence>
<keyword evidence="7" id="KW-1185">Reference proteome</keyword>
<feature type="domain" description="HTH myb-type" evidence="5">
    <location>
        <begin position="77"/>
        <end position="113"/>
    </location>
</feature>
<sequence length="125" mass="14134">MSAGDGAPSTIKGPRSPEEDELHQRLVNSHGAKNWSLISQTIPGRSGKSFCLRWCNQLSMVVDHQLLTTEEYGIIPRAHAEQKNRWAKISRLLSGRTKKAIENHWNSTLKWRRRGVDDAGFEEIG</sequence>
<reference evidence="6" key="1">
    <citation type="submission" date="2019-12" db="EMBL/GenBank/DDBJ databases">
        <authorList>
            <person name="Scholes J."/>
        </authorList>
    </citation>
    <scope>NUCLEOTIDE SEQUENCE</scope>
</reference>
<dbReference type="EMBL" id="CACSLK010003174">
    <property type="protein sequence ID" value="CAA0808816.1"/>
    <property type="molecule type" value="Genomic_DNA"/>
</dbReference>
<evidence type="ECO:0000313" key="7">
    <source>
        <dbReference type="Proteomes" id="UP001153555"/>
    </source>
</evidence>
<protein>
    <submittedName>
        <fullName evidence="6">Myb domain protein 73</fullName>
    </submittedName>
</protein>
<evidence type="ECO:0000256" key="1">
    <source>
        <dbReference type="ARBA" id="ARBA00004123"/>
    </source>
</evidence>
<organism evidence="6 7">
    <name type="scientific">Striga hermonthica</name>
    <name type="common">Purple witchweed</name>
    <name type="synonym">Buchnera hermonthica</name>
    <dbReference type="NCBI Taxonomy" id="68872"/>
    <lineage>
        <taxon>Eukaryota</taxon>
        <taxon>Viridiplantae</taxon>
        <taxon>Streptophyta</taxon>
        <taxon>Embryophyta</taxon>
        <taxon>Tracheophyta</taxon>
        <taxon>Spermatophyta</taxon>
        <taxon>Magnoliopsida</taxon>
        <taxon>eudicotyledons</taxon>
        <taxon>Gunneridae</taxon>
        <taxon>Pentapetalae</taxon>
        <taxon>asterids</taxon>
        <taxon>lamiids</taxon>
        <taxon>Lamiales</taxon>
        <taxon>Orobanchaceae</taxon>
        <taxon>Buchnereae</taxon>
        <taxon>Striga</taxon>
    </lineage>
</organism>
<dbReference type="GO" id="GO:0005634">
    <property type="term" value="C:nucleus"/>
    <property type="evidence" value="ECO:0007669"/>
    <property type="project" value="UniProtKB-SubCell"/>
</dbReference>
<feature type="region of interest" description="Disordered" evidence="3">
    <location>
        <begin position="1"/>
        <end position="26"/>
    </location>
</feature>
<dbReference type="GO" id="GO:0000981">
    <property type="term" value="F:DNA-binding transcription factor activity, RNA polymerase II-specific"/>
    <property type="evidence" value="ECO:0007669"/>
    <property type="project" value="TreeGrafter"/>
</dbReference>
<dbReference type="OrthoDB" id="2143914at2759"/>
<dbReference type="AlphaFoldDB" id="A0A9N7MEP0"/>
<dbReference type="Pfam" id="PF00249">
    <property type="entry name" value="Myb_DNA-binding"/>
    <property type="match status" value="2"/>
</dbReference>
<dbReference type="CDD" id="cd00167">
    <property type="entry name" value="SANT"/>
    <property type="match status" value="2"/>
</dbReference>
<keyword evidence="2" id="KW-0539">Nucleus</keyword>
<dbReference type="InterPro" id="IPR017930">
    <property type="entry name" value="Myb_dom"/>
</dbReference>
<dbReference type="GO" id="GO:0000978">
    <property type="term" value="F:RNA polymerase II cis-regulatory region sequence-specific DNA binding"/>
    <property type="evidence" value="ECO:0007669"/>
    <property type="project" value="TreeGrafter"/>
</dbReference>
<name>A0A9N7MEP0_STRHE</name>
<evidence type="ECO:0000259" key="4">
    <source>
        <dbReference type="PROSITE" id="PS50090"/>
    </source>
</evidence>
<dbReference type="Proteomes" id="UP001153555">
    <property type="component" value="Unassembled WGS sequence"/>
</dbReference>
<feature type="domain" description="Myb-like" evidence="4">
    <location>
        <begin position="68"/>
        <end position="109"/>
    </location>
</feature>